<sequence>MNKYKFLLQAYPEILAKLSGFEPAYKTWLQESGEVFELVSKSDVYKARDVSAKSSLAAFEALRSFYDIAGEEADKMSKLVSSETVDSVANQQSVLLTISLIIVCGMMTIGYIGPKLMSNSLITLRNQIDSLNSGDGDLTQRLNSKRHDEIGDVENSLDQFVNDLAKLISSIVGQSSKVIEGVGQMDGGAKRVQEISQEQSESVEQIATSVNEMSYAIKEVAENAHLTADELQQVTVLTEEGTRITESAVTEISNLSDTVANAAEVIIKLSENSADIASVLDVIRGIAEQTNLLALNAAIEAARAGEQGRGFAVVADEVRTLASKTQQSTENIQKMIENLQNGVEHAVESINAGSAVTESTVALSKQTLTALSKIAEASQKVTDVAAQTATATEEQSQVAQEISKYLTELADKTANTFEIASQNGERARNARVEAKQLSDSVSRFKLN</sequence>
<organism evidence="8 9">
    <name type="scientific">Psychrosphaera algicola</name>
    <dbReference type="NCBI Taxonomy" id="3023714"/>
    <lineage>
        <taxon>Bacteria</taxon>
        <taxon>Pseudomonadati</taxon>
        <taxon>Pseudomonadota</taxon>
        <taxon>Gammaproteobacteria</taxon>
        <taxon>Alteromonadales</taxon>
        <taxon>Pseudoalteromonadaceae</taxon>
        <taxon>Psychrosphaera</taxon>
    </lineage>
</organism>
<evidence type="ECO:0000259" key="6">
    <source>
        <dbReference type="PROSITE" id="PS50111"/>
    </source>
</evidence>
<accession>A0ABT5FGP9</accession>
<keyword evidence="5" id="KW-0472">Membrane</keyword>
<dbReference type="Pfam" id="PF00672">
    <property type="entry name" value="HAMP"/>
    <property type="match status" value="1"/>
</dbReference>
<dbReference type="InterPro" id="IPR003660">
    <property type="entry name" value="HAMP_dom"/>
</dbReference>
<feature type="transmembrane region" description="Helical" evidence="5">
    <location>
        <begin position="94"/>
        <end position="113"/>
    </location>
</feature>
<dbReference type="InterPro" id="IPR004090">
    <property type="entry name" value="Chemotax_Me-accpt_rcpt"/>
</dbReference>
<dbReference type="PROSITE" id="PS50885">
    <property type="entry name" value="HAMP"/>
    <property type="match status" value="1"/>
</dbReference>
<dbReference type="CDD" id="cd11386">
    <property type="entry name" value="MCP_signal"/>
    <property type="match status" value="1"/>
</dbReference>
<dbReference type="EMBL" id="JAQOMS010000002">
    <property type="protein sequence ID" value="MDC2890278.1"/>
    <property type="molecule type" value="Genomic_DNA"/>
</dbReference>
<proteinExistence type="inferred from homology"/>
<feature type="domain" description="Methyl-accepting transducer" evidence="6">
    <location>
        <begin position="174"/>
        <end position="410"/>
    </location>
</feature>
<comment type="subcellular location">
    <subcellularLocation>
        <location evidence="1">Membrane</location>
    </subcellularLocation>
</comment>
<dbReference type="PANTHER" id="PTHR32089">
    <property type="entry name" value="METHYL-ACCEPTING CHEMOTAXIS PROTEIN MCPB"/>
    <property type="match status" value="1"/>
</dbReference>
<dbReference type="PROSITE" id="PS50111">
    <property type="entry name" value="CHEMOTAXIS_TRANSDUC_2"/>
    <property type="match status" value="1"/>
</dbReference>
<evidence type="ECO:0000256" key="4">
    <source>
        <dbReference type="PROSITE-ProRule" id="PRU00284"/>
    </source>
</evidence>
<feature type="domain" description="HAMP" evidence="7">
    <location>
        <begin position="115"/>
        <end position="169"/>
    </location>
</feature>
<dbReference type="Proteomes" id="UP001528411">
    <property type="component" value="Unassembled WGS sequence"/>
</dbReference>
<keyword evidence="9" id="KW-1185">Reference proteome</keyword>
<evidence type="ECO:0000259" key="7">
    <source>
        <dbReference type="PROSITE" id="PS50885"/>
    </source>
</evidence>
<dbReference type="CDD" id="cd06225">
    <property type="entry name" value="HAMP"/>
    <property type="match status" value="1"/>
</dbReference>
<dbReference type="PRINTS" id="PR00260">
    <property type="entry name" value="CHEMTRNSDUCR"/>
</dbReference>
<dbReference type="PANTHER" id="PTHR32089:SF112">
    <property type="entry name" value="LYSOZYME-LIKE PROTEIN-RELATED"/>
    <property type="match status" value="1"/>
</dbReference>
<gene>
    <name evidence="8" type="ORF">PN838_17845</name>
</gene>
<dbReference type="SMART" id="SM00304">
    <property type="entry name" value="HAMP"/>
    <property type="match status" value="1"/>
</dbReference>
<keyword evidence="5" id="KW-0812">Transmembrane</keyword>
<dbReference type="SMART" id="SM00283">
    <property type="entry name" value="MA"/>
    <property type="match status" value="1"/>
</dbReference>
<evidence type="ECO:0000313" key="9">
    <source>
        <dbReference type="Proteomes" id="UP001528411"/>
    </source>
</evidence>
<evidence type="ECO:0000256" key="2">
    <source>
        <dbReference type="ARBA" id="ARBA00023224"/>
    </source>
</evidence>
<keyword evidence="5" id="KW-1133">Transmembrane helix</keyword>
<comment type="caution">
    <text evidence="8">The sequence shown here is derived from an EMBL/GenBank/DDBJ whole genome shotgun (WGS) entry which is preliminary data.</text>
</comment>
<comment type="similarity">
    <text evidence="3">Belongs to the methyl-accepting chemotaxis (MCP) protein family.</text>
</comment>
<evidence type="ECO:0000256" key="3">
    <source>
        <dbReference type="ARBA" id="ARBA00029447"/>
    </source>
</evidence>
<keyword evidence="2 4" id="KW-0807">Transducer</keyword>
<dbReference type="SUPFAM" id="SSF58104">
    <property type="entry name" value="Methyl-accepting chemotaxis protein (MCP) signaling domain"/>
    <property type="match status" value="1"/>
</dbReference>
<name>A0ABT5FGP9_9GAMM</name>
<protein>
    <submittedName>
        <fullName evidence="8">Methyl-accepting chemotaxis protein</fullName>
    </submittedName>
</protein>
<dbReference type="Pfam" id="PF00015">
    <property type="entry name" value="MCPsignal"/>
    <property type="match status" value="1"/>
</dbReference>
<dbReference type="Gene3D" id="1.10.287.950">
    <property type="entry name" value="Methyl-accepting chemotaxis protein"/>
    <property type="match status" value="1"/>
</dbReference>
<dbReference type="RefSeq" id="WP_272181512.1">
    <property type="nucleotide sequence ID" value="NZ_JAQOMS010000002.1"/>
</dbReference>
<evidence type="ECO:0000313" key="8">
    <source>
        <dbReference type="EMBL" id="MDC2890278.1"/>
    </source>
</evidence>
<dbReference type="InterPro" id="IPR004089">
    <property type="entry name" value="MCPsignal_dom"/>
</dbReference>
<evidence type="ECO:0000256" key="5">
    <source>
        <dbReference type="SAM" id="Phobius"/>
    </source>
</evidence>
<reference evidence="8 9" key="1">
    <citation type="submission" date="2023-01" db="EMBL/GenBank/DDBJ databases">
        <title>Psychrosphaera sp. nov., isolated from marine algae.</title>
        <authorList>
            <person name="Bayburt H."/>
            <person name="Choi B.J."/>
            <person name="Kim J.M."/>
            <person name="Choi D.G."/>
            <person name="Jeon C.O."/>
        </authorList>
    </citation>
    <scope>NUCLEOTIDE SEQUENCE [LARGE SCALE GENOMIC DNA]</scope>
    <source>
        <strain evidence="8 9">G1-22</strain>
    </source>
</reference>
<evidence type="ECO:0000256" key="1">
    <source>
        <dbReference type="ARBA" id="ARBA00004370"/>
    </source>
</evidence>